<name>A0A2M4D376_ANODA</name>
<protein>
    <submittedName>
        <fullName evidence="2">Uncharacterized protein</fullName>
    </submittedName>
</protein>
<keyword evidence="1" id="KW-1133">Transmembrane helix</keyword>
<sequence>MLGASLVVRLVHLFVGIRVRFGAVILIVAMLSSGSISINPIATHMASTVPMTIVRVAITATTIRLMMAVLLLLVVLLLMVIVVHHVAQIVLTEKAIPIAFSFPI</sequence>
<evidence type="ECO:0000313" key="2">
    <source>
        <dbReference type="EMBL" id="MBW72020.1"/>
    </source>
</evidence>
<proteinExistence type="predicted"/>
<organism evidence="2">
    <name type="scientific">Anopheles darlingi</name>
    <name type="common">Mosquito</name>
    <dbReference type="NCBI Taxonomy" id="43151"/>
    <lineage>
        <taxon>Eukaryota</taxon>
        <taxon>Metazoa</taxon>
        <taxon>Ecdysozoa</taxon>
        <taxon>Arthropoda</taxon>
        <taxon>Hexapoda</taxon>
        <taxon>Insecta</taxon>
        <taxon>Pterygota</taxon>
        <taxon>Neoptera</taxon>
        <taxon>Endopterygota</taxon>
        <taxon>Diptera</taxon>
        <taxon>Nematocera</taxon>
        <taxon>Culicoidea</taxon>
        <taxon>Culicidae</taxon>
        <taxon>Anophelinae</taxon>
        <taxon>Anopheles</taxon>
    </lineage>
</organism>
<reference evidence="2" key="1">
    <citation type="submission" date="2018-01" db="EMBL/GenBank/DDBJ databases">
        <title>An insight into the sialome of Amazonian anophelines.</title>
        <authorList>
            <person name="Ribeiro J.M."/>
            <person name="Scarpassa V."/>
            <person name="Calvo E."/>
        </authorList>
    </citation>
    <scope>NUCLEOTIDE SEQUENCE</scope>
</reference>
<evidence type="ECO:0000256" key="1">
    <source>
        <dbReference type="SAM" id="Phobius"/>
    </source>
</evidence>
<feature type="transmembrane region" description="Helical" evidence="1">
    <location>
        <begin position="21"/>
        <end position="42"/>
    </location>
</feature>
<dbReference type="EMBL" id="GGFL01007842">
    <property type="protein sequence ID" value="MBW72020.1"/>
    <property type="molecule type" value="Transcribed_RNA"/>
</dbReference>
<keyword evidence="1" id="KW-0812">Transmembrane</keyword>
<dbReference type="AlphaFoldDB" id="A0A2M4D376"/>
<feature type="transmembrane region" description="Helical" evidence="1">
    <location>
        <begin position="62"/>
        <end position="83"/>
    </location>
</feature>
<keyword evidence="1" id="KW-0472">Membrane</keyword>
<accession>A0A2M4D376</accession>